<proteinExistence type="predicted"/>
<name>A0ABP9PP56_9ACTN</name>
<dbReference type="RefSeq" id="WP_345458213.1">
    <property type="nucleotide sequence ID" value="NZ_BAABKG010000002.1"/>
</dbReference>
<dbReference type="Proteomes" id="UP001500221">
    <property type="component" value="Unassembled WGS sequence"/>
</dbReference>
<evidence type="ECO:0000313" key="3">
    <source>
        <dbReference type="Proteomes" id="UP001500221"/>
    </source>
</evidence>
<organism evidence="2 3">
    <name type="scientific">Nocardioides marinquilinus</name>
    <dbReference type="NCBI Taxonomy" id="1210400"/>
    <lineage>
        <taxon>Bacteria</taxon>
        <taxon>Bacillati</taxon>
        <taxon>Actinomycetota</taxon>
        <taxon>Actinomycetes</taxon>
        <taxon>Propionibacteriales</taxon>
        <taxon>Nocardioidaceae</taxon>
        <taxon>Nocardioides</taxon>
    </lineage>
</organism>
<keyword evidence="3" id="KW-1185">Reference proteome</keyword>
<evidence type="ECO:0000313" key="2">
    <source>
        <dbReference type="EMBL" id="GAA5148327.1"/>
    </source>
</evidence>
<gene>
    <name evidence="2" type="ORF">GCM10023340_22050</name>
</gene>
<accession>A0ABP9PP56</accession>
<dbReference type="EMBL" id="BAABKG010000002">
    <property type="protein sequence ID" value="GAA5148327.1"/>
    <property type="molecule type" value="Genomic_DNA"/>
</dbReference>
<sequence>MGGLVEYTQERKGFWREPEGTPTSEVHALEAWVPVAHELLGEAAEQYHGHLSPEEFGQRLQLRSGVHTTRPPEKWLDKVLAPVAAWCERSDQPPLTSLVVLDPRHDDIHAARLRLECYRWAGSAPEDGGVPAPLTPARAPRARAASRPSRVPGAPRTESTPRPTRTPRVAASDKPVNVCPTCFMALPATGVCDNCD</sequence>
<evidence type="ECO:0000256" key="1">
    <source>
        <dbReference type="SAM" id="MobiDB-lite"/>
    </source>
</evidence>
<reference evidence="3" key="1">
    <citation type="journal article" date="2019" name="Int. J. Syst. Evol. Microbiol.">
        <title>The Global Catalogue of Microorganisms (GCM) 10K type strain sequencing project: providing services to taxonomists for standard genome sequencing and annotation.</title>
        <authorList>
            <consortium name="The Broad Institute Genomics Platform"/>
            <consortium name="The Broad Institute Genome Sequencing Center for Infectious Disease"/>
            <person name="Wu L."/>
            <person name="Ma J."/>
        </authorList>
    </citation>
    <scope>NUCLEOTIDE SEQUENCE [LARGE SCALE GENOMIC DNA]</scope>
    <source>
        <strain evidence="3">JCM 18459</strain>
    </source>
</reference>
<feature type="region of interest" description="Disordered" evidence="1">
    <location>
        <begin position="126"/>
        <end position="172"/>
    </location>
</feature>
<comment type="caution">
    <text evidence="2">The sequence shown here is derived from an EMBL/GenBank/DDBJ whole genome shotgun (WGS) entry which is preliminary data.</text>
</comment>
<feature type="compositionally biased region" description="Low complexity" evidence="1">
    <location>
        <begin position="131"/>
        <end position="168"/>
    </location>
</feature>
<protein>
    <submittedName>
        <fullName evidence="2">Uncharacterized protein</fullName>
    </submittedName>
</protein>